<keyword evidence="2" id="KW-1185">Reference proteome</keyword>
<comment type="caution">
    <text evidence="1">The sequence shown here is derived from an EMBL/GenBank/DDBJ whole genome shotgun (WGS) entry which is preliminary data.</text>
</comment>
<dbReference type="EMBL" id="CAJVCH010055969">
    <property type="protein sequence ID" value="CAG7718780.1"/>
    <property type="molecule type" value="Genomic_DNA"/>
</dbReference>
<evidence type="ECO:0000313" key="1">
    <source>
        <dbReference type="EMBL" id="CAG7718780.1"/>
    </source>
</evidence>
<organism evidence="1 2">
    <name type="scientific">Allacma fusca</name>
    <dbReference type="NCBI Taxonomy" id="39272"/>
    <lineage>
        <taxon>Eukaryota</taxon>
        <taxon>Metazoa</taxon>
        <taxon>Ecdysozoa</taxon>
        <taxon>Arthropoda</taxon>
        <taxon>Hexapoda</taxon>
        <taxon>Collembola</taxon>
        <taxon>Symphypleona</taxon>
        <taxon>Sminthuridae</taxon>
        <taxon>Allacma</taxon>
    </lineage>
</organism>
<accession>A0A8J2JEN8</accession>
<dbReference type="Proteomes" id="UP000708208">
    <property type="component" value="Unassembled WGS sequence"/>
</dbReference>
<sequence length="19" mass="2244">TKDCRILTLVSTFFRTKTI</sequence>
<gene>
    <name evidence="1" type="ORF">AFUS01_LOCUS8149</name>
</gene>
<evidence type="ECO:0000313" key="2">
    <source>
        <dbReference type="Proteomes" id="UP000708208"/>
    </source>
</evidence>
<proteinExistence type="predicted"/>
<reference evidence="1" key="1">
    <citation type="submission" date="2021-06" db="EMBL/GenBank/DDBJ databases">
        <authorList>
            <person name="Hodson N. C."/>
            <person name="Mongue J. A."/>
            <person name="Jaron S. K."/>
        </authorList>
    </citation>
    <scope>NUCLEOTIDE SEQUENCE</scope>
</reference>
<protein>
    <submittedName>
        <fullName evidence="1">Uncharacterized protein</fullName>
    </submittedName>
</protein>
<name>A0A8J2JEN8_9HEXA</name>
<feature type="non-terminal residue" evidence="1">
    <location>
        <position position="1"/>
    </location>
</feature>
<dbReference type="AlphaFoldDB" id="A0A8J2JEN8"/>